<dbReference type="InterPro" id="IPR038718">
    <property type="entry name" value="SNF2-like_sf"/>
</dbReference>
<keyword evidence="9" id="KW-0378">Hydrolase</keyword>
<evidence type="ECO:0000313" key="10">
    <source>
        <dbReference type="Proteomes" id="UP001140094"/>
    </source>
</evidence>
<evidence type="ECO:0000256" key="6">
    <source>
        <dbReference type="ARBA" id="ARBA00023159"/>
    </source>
</evidence>
<proteinExistence type="predicted"/>
<keyword evidence="4" id="KW-0067">ATP-binding</keyword>
<dbReference type="EMBL" id="JANBUO010003994">
    <property type="protein sequence ID" value="KAJ2788796.1"/>
    <property type="molecule type" value="Genomic_DNA"/>
</dbReference>
<dbReference type="GO" id="GO:0005524">
    <property type="term" value="F:ATP binding"/>
    <property type="evidence" value="ECO:0007669"/>
    <property type="project" value="UniProtKB-KW"/>
</dbReference>
<dbReference type="InterPro" id="IPR050520">
    <property type="entry name" value="INO80/SWR1_helicase"/>
</dbReference>
<evidence type="ECO:0000256" key="3">
    <source>
        <dbReference type="ARBA" id="ARBA00022806"/>
    </source>
</evidence>
<evidence type="ECO:0000313" key="9">
    <source>
        <dbReference type="EMBL" id="KAJ2788796.1"/>
    </source>
</evidence>
<dbReference type="Gene3D" id="3.40.50.10810">
    <property type="entry name" value="Tandem AAA-ATPase domain"/>
    <property type="match status" value="1"/>
</dbReference>
<dbReference type="PANTHER" id="PTHR45685">
    <property type="entry name" value="HELICASE SRCAP-RELATED"/>
    <property type="match status" value="1"/>
</dbReference>
<organism evidence="9 10">
    <name type="scientific">Coemansia guatemalensis</name>
    <dbReference type="NCBI Taxonomy" id="2761395"/>
    <lineage>
        <taxon>Eukaryota</taxon>
        <taxon>Fungi</taxon>
        <taxon>Fungi incertae sedis</taxon>
        <taxon>Zoopagomycota</taxon>
        <taxon>Kickxellomycotina</taxon>
        <taxon>Kickxellomycetes</taxon>
        <taxon>Kickxellales</taxon>
        <taxon>Kickxellaceae</taxon>
        <taxon>Coemansia</taxon>
    </lineage>
</organism>
<keyword evidence="6" id="KW-0010">Activator</keyword>
<dbReference type="GO" id="GO:0042393">
    <property type="term" value="F:histone binding"/>
    <property type="evidence" value="ECO:0007669"/>
    <property type="project" value="TreeGrafter"/>
</dbReference>
<dbReference type="InterPro" id="IPR014001">
    <property type="entry name" value="Helicase_ATP-bd"/>
</dbReference>
<dbReference type="PROSITE" id="PS51192">
    <property type="entry name" value="HELICASE_ATP_BIND_1"/>
    <property type="match status" value="1"/>
</dbReference>
<dbReference type="GO" id="GO:0003677">
    <property type="term" value="F:DNA binding"/>
    <property type="evidence" value="ECO:0007669"/>
    <property type="project" value="UniProtKB-KW"/>
</dbReference>
<sequence>MVLDEAQAIKNFRSQRWQTLLSFKSRMRLLLTGTPLQNSLMELWALMYFLMPAQLDIGEGFAGIDRFREWFALPLERLLAAQPEIAAPVQNRMDLNTTAFLQSAGTDAADANDDGLLATQSDAQNAVQKLHTVLRPHILRRLKQDVEKQLPAKIEHVVYCHLSKRQRFLYDDFMSRAQTTATLRSGSYLGV</sequence>
<dbReference type="Gene3D" id="3.40.50.300">
    <property type="entry name" value="P-loop containing nucleotide triphosphate hydrolases"/>
    <property type="match status" value="1"/>
</dbReference>
<evidence type="ECO:0000256" key="7">
    <source>
        <dbReference type="ARBA" id="ARBA00023242"/>
    </source>
</evidence>
<evidence type="ECO:0000256" key="1">
    <source>
        <dbReference type="ARBA" id="ARBA00004123"/>
    </source>
</evidence>
<feature type="domain" description="Helicase ATP-binding" evidence="8">
    <location>
        <begin position="1"/>
        <end position="53"/>
    </location>
</feature>
<dbReference type="OrthoDB" id="5579510at2759"/>
<keyword evidence="5" id="KW-0238">DNA-binding</keyword>
<evidence type="ECO:0000256" key="2">
    <source>
        <dbReference type="ARBA" id="ARBA00022741"/>
    </source>
</evidence>
<dbReference type="AlphaFoldDB" id="A0A9W8HL51"/>
<dbReference type="InterPro" id="IPR000330">
    <property type="entry name" value="SNF2_N"/>
</dbReference>
<keyword evidence="2" id="KW-0547">Nucleotide-binding</keyword>
<dbReference type="GO" id="GO:0003678">
    <property type="term" value="F:DNA helicase activity"/>
    <property type="evidence" value="ECO:0007669"/>
    <property type="project" value="UniProtKB-EC"/>
</dbReference>
<keyword evidence="10" id="KW-1185">Reference proteome</keyword>
<keyword evidence="3" id="KW-0347">Helicase</keyword>
<name>A0A9W8HL51_9FUNG</name>
<dbReference type="GO" id="GO:0000812">
    <property type="term" value="C:Swr1 complex"/>
    <property type="evidence" value="ECO:0007669"/>
    <property type="project" value="TreeGrafter"/>
</dbReference>
<reference evidence="9" key="1">
    <citation type="submission" date="2022-07" db="EMBL/GenBank/DDBJ databases">
        <title>Phylogenomic reconstructions and comparative analyses of Kickxellomycotina fungi.</title>
        <authorList>
            <person name="Reynolds N.K."/>
            <person name="Stajich J.E."/>
            <person name="Barry K."/>
            <person name="Grigoriev I.V."/>
            <person name="Crous P."/>
            <person name="Smith M.E."/>
        </authorList>
    </citation>
    <scope>NUCLEOTIDE SEQUENCE</scope>
    <source>
        <strain evidence="9">NRRL 1565</strain>
    </source>
</reference>
<comment type="subcellular location">
    <subcellularLocation>
        <location evidence="1">Nucleus</location>
    </subcellularLocation>
</comment>
<evidence type="ECO:0000256" key="4">
    <source>
        <dbReference type="ARBA" id="ARBA00022840"/>
    </source>
</evidence>
<dbReference type="GO" id="GO:0016887">
    <property type="term" value="F:ATP hydrolysis activity"/>
    <property type="evidence" value="ECO:0007669"/>
    <property type="project" value="TreeGrafter"/>
</dbReference>
<dbReference type="Proteomes" id="UP001140094">
    <property type="component" value="Unassembled WGS sequence"/>
</dbReference>
<dbReference type="EC" id="3.6.4.12" evidence="9"/>
<dbReference type="PANTHER" id="PTHR45685:SF1">
    <property type="entry name" value="HELICASE SRCAP"/>
    <property type="match status" value="1"/>
</dbReference>
<dbReference type="SUPFAM" id="SSF52540">
    <property type="entry name" value="P-loop containing nucleoside triphosphate hydrolases"/>
    <property type="match status" value="1"/>
</dbReference>
<dbReference type="GO" id="GO:0006338">
    <property type="term" value="P:chromatin remodeling"/>
    <property type="evidence" value="ECO:0007669"/>
    <property type="project" value="TreeGrafter"/>
</dbReference>
<accession>A0A9W8HL51</accession>
<evidence type="ECO:0000256" key="5">
    <source>
        <dbReference type="ARBA" id="ARBA00023125"/>
    </source>
</evidence>
<keyword evidence="7" id="KW-0539">Nucleus</keyword>
<dbReference type="InterPro" id="IPR027417">
    <property type="entry name" value="P-loop_NTPase"/>
</dbReference>
<protein>
    <submittedName>
        <fullName evidence="9">Swr1 complex component</fullName>
        <ecNumber evidence="9">3.6.4.12</ecNumber>
    </submittedName>
</protein>
<comment type="caution">
    <text evidence="9">The sequence shown here is derived from an EMBL/GenBank/DDBJ whole genome shotgun (WGS) entry which is preliminary data.</text>
</comment>
<gene>
    <name evidence="9" type="primary">SWR1_2</name>
    <name evidence="9" type="ORF">H4R20_007302</name>
</gene>
<dbReference type="Pfam" id="PF00176">
    <property type="entry name" value="SNF2-rel_dom"/>
    <property type="match status" value="1"/>
</dbReference>
<feature type="non-terminal residue" evidence="9">
    <location>
        <position position="191"/>
    </location>
</feature>
<evidence type="ECO:0000259" key="8">
    <source>
        <dbReference type="PROSITE" id="PS51192"/>
    </source>
</evidence>